<dbReference type="Pfam" id="PF12706">
    <property type="entry name" value="Lactamase_B_2"/>
    <property type="match status" value="1"/>
</dbReference>
<name>A0ABP8FYJ3_9SPHI</name>
<gene>
    <name evidence="3" type="ORF">GCM10023149_09410</name>
</gene>
<dbReference type="RefSeq" id="WP_345209850.1">
    <property type="nucleotide sequence ID" value="NZ_BAABFT010000002.1"/>
</dbReference>
<protein>
    <submittedName>
        <fullName evidence="3">MBL fold metallo-hydrolase</fullName>
    </submittedName>
</protein>
<dbReference type="Gene3D" id="3.60.15.10">
    <property type="entry name" value="Ribonuclease Z/Hydroxyacylglutathione hydrolase-like"/>
    <property type="match status" value="1"/>
</dbReference>
<dbReference type="Proteomes" id="UP001500582">
    <property type="component" value="Unassembled WGS sequence"/>
</dbReference>
<reference evidence="4" key="1">
    <citation type="journal article" date="2019" name="Int. J. Syst. Evol. Microbiol.">
        <title>The Global Catalogue of Microorganisms (GCM) 10K type strain sequencing project: providing services to taxonomists for standard genome sequencing and annotation.</title>
        <authorList>
            <consortium name="The Broad Institute Genomics Platform"/>
            <consortium name="The Broad Institute Genome Sequencing Center for Infectious Disease"/>
            <person name="Wu L."/>
            <person name="Ma J."/>
        </authorList>
    </citation>
    <scope>NUCLEOTIDE SEQUENCE [LARGE SCALE GENOMIC DNA]</scope>
    <source>
        <strain evidence="4">JCM 17705</strain>
    </source>
</reference>
<dbReference type="EMBL" id="BAABFT010000002">
    <property type="protein sequence ID" value="GAA4313588.1"/>
    <property type="molecule type" value="Genomic_DNA"/>
</dbReference>
<dbReference type="PANTHER" id="PTHR43546:SF9">
    <property type="entry name" value="L-ASCORBATE-6-PHOSPHATE LACTONASE ULAG-RELATED"/>
    <property type="match status" value="1"/>
</dbReference>
<dbReference type="InterPro" id="IPR050114">
    <property type="entry name" value="UPF0173_UPF0282_UlaG_hydrolase"/>
</dbReference>
<evidence type="ECO:0000256" key="1">
    <source>
        <dbReference type="ARBA" id="ARBA00022801"/>
    </source>
</evidence>
<organism evidence="3 4">
    <name type="scientific">Mucilaginibacter gynuensis</name>
    <dbReference type="NCBI Taxonomy" id="1302236"/>
    <lineage>
        <taxon>Bacteria</taxon>
        <taxon>Pseudomonadati</taxon>
        <taxon>Bacteroidota</taxon>
        <taxon>Sphingobacteriia</taxon>
        <taxon>Sphingobacteriales</taxon>
        <taxon>Sphingobacteriaceae</taxon>
        <taxon>Mucilaginibacter</taxon>
    </lineage>
</organism>
<proteinExistence type="predicted"/>
<evidence type="ECO:0000259" key="2">
    <source>
        <dbReference type="Pfam" id="PF12706"/>
    </source>
</evidence>
<dbReference type="InterPro" id="IPR036866">
    <property type="entry name" value="RibonucZ/Hydroxyglut_hydro"/>
</dbReference>
<feature type="domain" description="Metallo-beta-lactamase" evidence="2">
    <location>
        <begin position="20"/>
        <end position="222"/>
    </location>
</feature>
<comment type="caution">
    <text evidence="3">The sequence shown here is derived from an EMBL/GenBank/DDBJ whole genome shotgun (WGS) entry which is preliminary data.</text>
</comment>
<dbReference type="SUPFAM" id="SSF56281">
    <property type="entry name" value="Metallo-hydrolase/oxidoreductase"/>
    <property type="match status" value="1"/>
</dbReference>
<dbReference type="InterPro" id="IPR001279">
    <property type="entry name" value="Metallo-B-lactamas"/>
</dbReference>
<keyword evidence="1" id="KW-0378">Hydrolase</keyword>
<keyword evidence="4" id="KW-1185">Reference proteome</keyword>
<dbReference type="PANTHER" id="PTHR43546">
    <property type="entry name" value="UPF0173 METAL-DEPENDENT HYDROLASE MJ1163-RELATED"/>
    <property type="match status" value="1"/>
</dbReference>
<accession>A0ABP8FYJ3</accession>
<evidence type="ECO:0000313" key="4">
    <source>
        <dbReference type="Proteomes" id="UP001500582"/>
    </source>
</evidence>
<evidence type="ECO:0000313" key="3">
    <source>
        <dbReference type="EMBL" id="GAA4313588.1"/>
    </source>
</evidence>
<sequence length="260" mass="29496">MQIRITHIDTACILLEIGEYRILTDPTLDKAGKLYYHGYGSVSRKTDDPALDANELPHIDLVLLSHHQHKDNFDDKGKAFTRTVANVISTKAAARAMPGIIDLQDWQTYRVPTEKVRNLRVTAAPAQHHPWWIPEFVSGKVIGFVIEYDDQQDGVIYISGDTVYFKGIDEVAKRYKIDTGIFHVGSVQFRYLTGLGKYTMDSTDLLRSVAILKPNKVIPIHYRGWTHFKEKEDILRQQLATNALTKNRTIILQPGVPTAI</sequence>